<dbReference type="PROSITE" id="PS51820">
    <property type="entry name" value="PA14"/>
    <property type="match status" value="1"/>
</dbReference>
<sequence length="1469" mass="159374">MRGVEVRFLLVVGAAIVYTAGSVSYVTSVTPSSGSVHGGTQVTLKGSGFTSTQFAFGPGNELVGYRIYFRTNIRELPCDVIPYLSGSRQIVCTTRPSKEETYSVHVTIDGASLESLGGSSCSPECTFQYTDEKTPTITGVSPRSVVPGELVTISGRAFTEKYMEPDPEVRKIQGPVVLEDKTGGKLDVCNLLNPSTKKPYGVVLDGDSATHGSMTCRVEHSYIGNLNASYVVSDLGRSRIEESALQTSASGERYLIQSHAEILAVTPSKGSTAGGTLVTIQGRYFMENVCVAIEDVPCDVLSVSPVEITCRTRAQPLGTRRKHLYPGNRGLLYEVWTKTFTADVHDVTKFSATSGDYQSFFAREAANPPKAVTGDWDRYSFRLSGFFVPPVTANYTFWIYSDDQSILYLSNSDRRENRVEIAECPSYTSSYFTNRSQKSAKLPLVGNQRYYMEAVVHDYGGPDYIRVGVQIHSPQFCTADSNKMEEKQVISIQQDVKNEVQTIVIQIAEGSDGPVEFSLLWDGVRSKPIPIPATAKQIQEAVEAMLTVQCVQPEPSDVLFHRDYETVHGTVWGTLSRDTEPYCGRASLRLPAHLFGHGRVKMHADGEGISMFDVEVYPAVCLAYKGHVARNLAVQIRYHNKFADDVRTTWRHYPVFSELADDEIWQYTCTDLRNLTREDTFFVDRKKPGTELYVLWIHLGVISGQQAYIDEFFISASPVFVTQVNDTVPARPGGNIITDFNVTQTEPEVYTLTFNPAGCAGAIPLIAMADMTATDGDVTADSNVVVYADSMEGPTWVIMVMRRARATRGVGGYFRMGYNGRDITVSAQVSAYDLQTLLLDRYPELQTYSLRVDKHGDCVSPEWTLTFSGGPCDAPDFQVSNVSLTGDDPEVINYIIDGGVILSPIPGDMLATPHSEPQVTVIVNDVPSTCHYGNCTFHYTTVSMATVTAVSPSSGSAGQAIEITGSRFPNDLGSINVTVGDVTCDVISITTTNVKCIAGLMTSGGVHRVVVYVHPHGYALNTQGPVTFTYDVNITRVQPTKGSTAGGTLLTLHGTGINNATVRIGNDLCTSISVSNPEPTKIQCRTPALMDDAGALANVTVEVGGVSAMLEDAFTYDPAITPVISGAMPANASVSGGDILQLEGSLFGSNDSLISVTVGSSTCEITELVTDNNISCILPPLPQGRYPVLLHVDDIGYAYNSAPLVVEYVFRVDNIYPIEGSLAGGTELHLTGEGFPTNISAIDVKVGPVSCDLQEVSKNTLVCVTRPYSGSYHVQNVVRGSVLAWEPAEVKCKTGDMVEWQWTPLDGVVDLSYSVHRITVTNTNESMVFEDSISSEKATFKFIASGVYNYKTVFMGTRHNVILNGTVIVTDRTEEIESVVLTFNGVLADSKSGILNYTFSDSRTPVVTNVSPLVGAAGSEVVLEGKHFSTTASDNQVRIGQYNCNVTTASESKIVCTISDQVVMRQLAS</sequence>
<dbReference type="Pfam" id="PF01833">
    <property type="entry name" value="TIG"/>
    <property type="match status" value="7"/>
</dbReference>
<evidence type="ECO:0000313" key="3">
    <source>
        <dbReference type="EMBL" id="CAH1264804.1"/>
    </source>
</evidence>
<dbReference type="PANTHER" id="PTHR46769:SF2">
    <property type="entry name" value="FIBROCYSTIN-L ISOFORM 2 PRECURSOR-RELATED"/>
    <property type="match status" value="1"/>
</dbReference>
<dbReference type="InterPro" id="IPR011658">
    <property type="entry name" value="PA14_dom"/>
</dbReference>
<dbReference type="InterPro" id="IPR037524">
    <property type="entry name" value="PA14/GLEYA"/>
</dbReference>
<dbReference type="EMBL" id="OV696690">
    <property type="protein sequence ID" value="CAH1264804.1"/>
    <property type="molecule type" value="Genomic_DNA"/>
</dbReference>
<dbReference type="SUPFAM" id="SSF56988">
    <property type="entry name" value="Anthrax protective antigen"/>
    <property type="match status" value="1"/>
</dbReference>
<accession>A0A8J9ZYX3</accession>
<dbReference type="InterPro" id="IPR014756">
    <property type="entry name" value="Ig_E-set"/>
</dbReference>
<dbReference type="Proteomes" id="UP000838412">
    <property type="component" value="Chromosome 5"/>
</dbReference>
<proteinExistence type="predicted"/>
<name>A0A8J9ZYX3_BRALA</name>
<dbReference type="CDD" id="cd00603">
    <property type="entry name" value="IPT_PCSR"/>
    <property type="match status" value="7"/>
</dbReference>
<dbReference type="SUPFAM" id="SSF81296">
    <property type="entry name" value="E set domains"/>
    <property type="match status" value="7"/>
</dbReference>
<evidence type="ECO:0000256" key="1">
    <source>
        <dbReference type="ARBA" id="ARBA00022729"/>
    </source>
</evidence>
<gene>
    <name evidence="3" type="primary">PKHD1</name>
    <name evidence="3" type="ORF">BLAG_LOCUS19027</name>
</gene>
<dbReference type="InterPro" id="IPR052387">
    <property type="entry name" value="Fibrocystin"/>
</dbReference>
<organism evidence="3 4">
    <name type="scientific">Branchiostoma lanceolatum</name>
    <name type="common">Common lancelet</name>
    <name type="synonym">Amphioxus lanceolatum</name>
    <dbReference type="NCBI Taxonomy" id="7740"/>
    <lineage>
        <taxon>Eukaryota</taxon>
        <taxon>Metazoa</taxon>
        <taxon>Chordata</taxon>
        <taxon>Cephalochordata</taxon>
        <taxon>Leptocardii</taxon>
        <taxon>Amphioxiformes</taxon>
        <taxon>Branchiostomatidae</taxon>
        <taxon>Branchiostoma</taxon>
    </lineage>
</organism>
<keyword evidence="4" id="KW-1185">Reference proteome</keyword>
<dbReference type="Gene3D" id="2.60.40.10">
    <property type="entry name" value="Immunoglobulins"/>
    <property type="match status" value="8"/>
</dbReference>
<evidence type="ECO:0000313" key="4">
    <source>
        <dbReference type="Proteomes" id="UP000838412"/>
    </source>
</evidence>
<evidence type="ECO:0000259" key="2">
    <source>
        <dbReference type="PROSITE" id="PS51820"/>
    </source>
</evidence>
<dbReference type="InterPro" id="IPR002909">
    <property type="entry name" value="IPT_dom"/>
</dbReference>
<dbReference type="InterPro" id="IPR013783">
    <property type="entry name" value="Ig-like_fold"/>
</dbReference>
<dbReference type="PANTHER" id="PTHR46769">
    <property type="entry name" value="POLYCYSTIC KIDNEY AND HEPATIC DISEASE 1 (AUTOSOMAL RECESSIVE)-LIKE 1"/>
    <property type="match status" value="1"/>
</dbReference>
<keyword evidence="1" id="KW-0732">Signal</keyword>
<dbReference type="SMART" id="SM00429">
    <property type="entry name" value="IPT"/>
    <property type="match status" value="5"/>
</dbReference>
<protein>
    <submittedName>
        <fullName evidence="3">PKHD1 protein</fullName>
    </submittedName>
</protein>
<dbReference type="Gene3D" id="2.60.120.1560">
    <property type="match status" value="1"/>
</dbReference>
<reference evidence="3" key="1">
    <citation type="submission" date="2022-01" db="EMBL/GenBank/DDBJ databases">
        <authorList>
            <person name="Braso-Vives M."/>
        </authorList>
    </citation>
    <scope>NUCLEOTIDE SEQUENCE</scope>
</reference>
<dbReference type="Pfam" id="PF07691">
    <property type="entry name" value="PA14"/>
    <property type="match status" value="1"/>
</dbReference>
<feature type="domain" description="PA14" evidence="2">
    <location>
        <begin position="326"/>
        <end position="483"/>
    </location>
</feature>
<dbReference type="OrthoDB" id="120976at2759"/>